<accession>A0A1J0R988</accession>
<evidence type="ECO:0000256" key="2">
    <source>
        <dbReference type="ARBA" id="ARBA00004609"/>
    </source>
</evidence>
<keyword evidence="8" id="KW-0449">Lipoprotein</keyword>
<keyword evidence="6" id="KW-0472">Membrane</keyword>
<evidence type="ECO:0000313" key="10">
    <source>
        <dbReference type="EMBL" id="APD74382.1"/>
    </source>
</evidence>
<dbReference type="AlphaFoldDB" id="A0A1J0R988"/>
<evidence type="ECO:0000256" key="4">
    <source>
        <dbReference type="ARBA" id="ARBA00022622"/>
    </source>
</evidence>
<evidence type="ECO:0000256" key="8">
    <source>
        <dbReference type="ARBA" id="ARBA00023288"/>
    </source>
</evidence>
<dbReference type="EMBL" id="KX700426">
    <property type="protein sequence ID" value="APD74382.1"/>
    <property type="molecule type" value="Genomic_DNA"/>
</dbReference>
<comment type="function">
    <text evidence="1">VSG forms a coat on the surface of the parasite. The trypanosome evades the immune response of the host by expressing a series of antigenically distinct VSGs from an estimated 1000 VSG genes.</text>
</comment>
<protein>
    <submittedName>
        <fullName evidence="10">Variant surface glycoprotein 1125.2984</fullName>
    </submittedName>
</protein>
<proteinExistence type="predicted"/>
<dbReference type="GO" id="GO:0098552">
    <property type="term" value="C:side of membrane"/>
    <property type="evidence" value="ECO:0007669"/>
    <property type="project" value="UniProtKB-KW"/>
</dbReference>
<keyword evidence="3" id="KW-1003">Cell membrane</keyword>
<evidence type="ECO:0000256" key="1">
    <source>
        <dbReference type="ARBA" id="ARBA00002523"/>
    </source>
</evidence>
<dbReference type="VEuPathDB" id="TriTrypDB:Tb427_000463800"/>
<dbReference type="Pfam" id="PF13206">
    <property type="entry name" value="VSG_B"/>
    <property type="match status" value="1"/>
</dbReference>
<evidence type="ECO:0000256" key="3">
    <source>
        <dbReference type="ARBA" id="ARBA00022475"/>
    </source>
</evidence>
<keyword evidence="7" id="KW-0325">Glycoprotein</keyword>
<evidence type="ECO:0000259" key="9">
    <source>
        <dbReference type="Pfam" id="PF13206"/>
    </source>
</evidence>
<keyword evidence="5" id="KW-0732">Signal</keyword>
<evidence type="ECO:0000256" key="5">
    <source>
        <dbReference type="ARBA" id="ARBA00022729"/>
    </source>
</evidence>
<dbReference type="InterPro" id="IPR025932">
    <property type="entry name" value="Trypano_VSG_B_N_dom"/>
</dbReference>
<sequence length="269" mass="28802">MLILAANRSDATQATADVNTQAFEAICPAAAVASLTYTPAPTDLKDANIIDIIAAINLTANEQNVTSSAIESAGKAHADLKETDAVKKVCTPHTWDFCVRGAKFNAANGGNPTMLHWSKSRNFCRNMKRIARSSRGSGRTSRRNKKLNIQANSQAINEHLQKAPTGTSPAATTFTPVLRARSRVQACGDDGRAAQIIAGDSLMTDVMCLCGINNGDATTGKAACTGDQLTLGKELTQDNNVFDDWKILLERCKEIDTPRALTPERSTQP</sequence>
<evidence type="ECO:0000256" key="7">
    <source>
        <dbReference type="ARBA" id="ARBA00023180"/>
    </source>
</evidence>
<feature type="domain" description="Trypanosome variant surface glycoprotein B-type N-terminal" evidence="9">
    <location>
        <begin position="2"/>
        <end position="265"/>
    </location>
</feature>
<keyword evidence="4" id="KW-0336">GPI-anchor</keyword>
<organism evidence="10">
    <name type="scientific">Trypanosoma brucei</name>
    <dbReference type="NCBI Taxonomy" id="5691"/>
    <lineage>
        <taxon>Eukaryota</taxon>
        <taxon>Discoba</taxon>
        <taxon>Euglenozoa</taxon>
        <taxon>Kinetoplastea</taxon>
        <taxon>Metakinetoplastina</taxon>
        <taxon>Trypanosomatida</taxon>
        <taxon>Trypanosomatidae</taxon>
        <taxon>Trypanosoma</taxon>
    </lineage>
</organism>
<name>A0A1J0R988_9TRYP</name>
<reference evidence="10" key="1">
    <citation type="submission" date="2016-08" db="EMBL/GenBank/DDBJ databases">
        <title>VSG repertoire of Trypanosoma brucei EATRO 1125.</title>
        <authorList>
            <person name="Cross G.A."/>
        </authorList>
    </citation>
    <scope>NUCLEOTIDE SEQUENCE</scope>
    <source>
        <strain evidence="10">EATRO 1125</strain>
    </source>
</reference>
<evidence type="ECO:0000256" key="6">
    <source>
        <dbReference type="ARBA" id="ARBA00023136"/>
    </source>
</evidence>
<comment type="subcellular location">
    <subcellularLocation>
        <location evidence="2">Cell membrane</location>
        <topology evidence="2">Lipid-anchor</topology>
        <topology evidence="2">GPI-anchor</topology>
    </subcellularLocation>
</comment>
<dbReference type="GO" id="GO:0005886">
    <property type="term" value="C:plasma membrane"/>
    <property type="evidence" value="ECO:0007669"/>
    <property type="project" value="UniProtKB-SubCell"/>
</dbReference>